<name>A0AAD7AN16_9AGAR</name>
<feature type="domain" description="HMG" evidence="1">
    <location>
        <begin position="5"/>
        <end position="111"/>
    </location>
</feature>
<feature type="non-terminal residue" evidence="2">
    <location>
        <position position="1"/>
    </location>
</feature>
<protein>
    <recommendedName>
        <fullName evidence="1">HMG domain-containing protein</fullName>
    </recommendedName>
</protein>
<dbReference type="AlphaFoldDB" id="A0AAD7AN16"/>
<evidence type="ECO:0000259" key="1">
    <source>
        <dbReference type="Pfam" id="PF18717"/>
    </source>
</evidence>
<comment type="caution">
    <text evidence="2">The sequence shown here is derived from an EMBL/GenBank/DDBJ whole genome shotgun (WGS) entry which is preliminary data.</text>
</comment>
<reference evidence="2" key="1">
    <citation type="submission" date="2023-03" db="EMBL/GenBank/DDBJ databases">
        <title>Massive genome expansion in bonnet fungi (Mycena s.s.) driven by repeated elements and novel gene families across ecological guilds.</title>
        <authorList>
            <consortium name="Lawrence Berkeley National Laboratory"/>
            <person name="Harder C.B."/>
            <person name="Miyauchi S."/>
            <person name="Viragh M."/>
            <person name="Kuo A."/>
            <person name="Thoen E."/>
            <person name="Andreopoulos B."/>
            <person name="Lu D."/>
            <person name="Skrede I."/>
            <person name="Drula E."/>
            <person name="Henrissat B."/>
            <person name="Morin E."/>
            <person name="Kohler A."/>
            <person name="Barry K."/>
            <person name="LaButti K."/>
            <person name="Morin E."/>
            <person name="Salamov A."/>
            <person name="Lipzen A."/>
            <person name="Mereny Z."/>
            <person name="Hegedus B."/>
            <person name="Baldrian P."/>
            <person name="Stursova M."/>
            <person name="Weitz H."/>
            <person name="Taylor A."/>
            <person name="Grigoriev I.V."/>
            <person name="Nagy L.G."/>
            <person name="Martin F."/>
            <person name="Kauserud H."/>
        </authorList>
    </citation>
    <scope>NUCLEOTIDE SEQUENCE</scope>
    <source>
        <strain evidence="2">CBHHK002</strain>
    </source>
</reference>
<accession>A0AAD7AN16</accession>
<keyword evidence="3" id="KW-1185">Reference proteome</keyword>
<sequence>DPALPVLHMQCTVYGLFWVWQCPIELQACLNRGITTGILGRMERDLGIFNYNNQKLFAHDLLDKYTLAYTSSETPFSAWVSVLNWRYELYSRQSEHPFVMIEIFRAVWFSFVRLQYLDSSMMCPQCGPSPEATIWDGATLAFNQKHLLPSLELLTVSQPDLTKWSTT</sequence>
<organism evidence="2 3">
    <name type="scientific">Mycena albidolilacea</name>
    <dbReference type="NCBI Taxonomy" id="1033008"/>
    <lineage>
        <taxon>Eukaryota</taxon>
        <taxon>Fungi</taxon>
        <taxon>Dikarya</taxon>
        <taxon>Basidiomycota</taxon>
        <taxon>Agaricomycotina</taxon>
        <taxon>Agaricomycetes</taxon>
        <taxon>Agaricomycetidae</taxon>
        <taxon>Agaricales</taxon>
        <taxon>Marasmiineae</taxon>
        <taxon>Mycenaceae</taxon>
        <taxon>Mycena</taxon>
    </lineage>
</organism>
<dbReference type="InterPro" id="IPR040648">
    <property type="entry name" value="HMGXB3_CxC4"/>
</dbReference>
<gene>
    <name evidence="2" type="ORF">DFH08DRAFT_682341</name>
</gene>
<dbReference type="Pfam" id="PF18717">
    <property type="entry name" value="CxC4"/>
    <property type="match status" value="1"/>
</dbReference>
<dbReference type="EMBL" id="JARIHO010000003">
    <property type="protein sequence ID" value="KAJ7363896.1"/>
    <property type="molecule type" value="Genomic_DNA"/>
</dbReference>
<dbReference type="Proteomes" id="UP001218218">
    <property type="component" value="Unassembled WGS sequence"/>
</dbReference>
<evidence type="ECO:0000313" key="3">
    <source>
        <dbReference type="Proteomes" id="UP001218218"/>
    </source>
</evidence>
<proteinExistence type="predicted"/>
<evidence type="ECO:0000313" key="2">
    <source>
        <dbReference type="EMBL" id="KAJ7363896.1"/>
    </source>
</evidence>